<dbReference type="PANTHER" id="PTHR37720">
    <property type="entry name" value="OS10G0481400 PROTEIN"/>
    <property type="match status" value="1"/>
</dbReference>
<dbReference type="AlphaFoldDB" id="A0AAF0V2P2"/>
<keyword evidence="2" id="KW-1185">Reference proteome</keyword>
<dbReference type="PANTHER" id="PTHR37720:SF2">
    <property type="entry name" value="OS10G0481400 PROTEIN"/>
    <property type="match status" value="1"/>
</dbReference>
<dbReference type="Proteomes" id="UP001234989">
    <property type="component" value="Chromosome 11"/>
</dbReference>
<dbReference type="EMBL" id="CP133622">
    <property type="protein sequence ID" value="WMV56084.1"/>
    <property type="molecule type" value="Genomic_DNA"/>
</dbReference>
<evidence type="ECO:0000313" key="1">
    <source>
        <dbReference type="EMBL" id="WMV56084.1"/>
    </source>
</evidence>
<evidence type="ECO:0000313" key="2">
    <source>
        <dbReference type="Proteomes" id="UP001234989"/>
    </source>
</evidence>
<organism evidence="1 2">
    <name type="scientific">Solanum verrucosum</name>
    <dbReference type="NCBI Taxonomy" id="315347"/>
    <lineage>
        <taxon>Eukaryota</taxon>
        <taxon>Viridiplantae</taxon>
        <taxon>Streptophyta</taxon>
        <taxon>Embryophyta</taxon>
        <taxon>Tracheophyta</taxon>
        <taxon>Spermatophyta</taxon>
        <taxon>Magnoliopsida</taxon>
        <taxon>eudicotyledons</taxon>
        <taxon>Gunneridae</taxon>
        <taxon>Pentapetalae</taxon>
        <taxon>asterids</taxon>
        <taxon>lamiids</taxon>
        <taxon>Solanales</taxon>
        <taxon>Solanaceae</taxon>
        <taxon>Solanoideae</taxon>
        <taxon>Solaneae</taxon>
        <taxon>Solanum</taxon>
    </lineage>
</organism>
<accession>A0AAF0V2P2</accession>
<protein>
    <submittedName>
        <fullName evidence="1">Uncharacterized protein</fullName>
    </submittedName>
</protein>
<gene>
    <name evidence="1" type="ORF">MTR67_049469</name>
</gene>
<name>A0AAF0V2P2_SOLVR</name>
<proteinExistence type="predicted"/>
<reference evidence="1" key="1">
    <citation type="submission" date="2023-08" db="EMBL/GenBank/DDBJ databases">
        <title>A de novo genome assembly of Solanum verrucosum Schlechtendal, a Mexican diploid species geographically isolated from the other diploid A-genome species in potato relatives.</title>
        <authorList>
            <person name="Hosaka K."/>
        </authorList>
    </citation>
    <scope>NUCLEOTIDE SEQUENCE</scope>
    <source>
        <tissue evidence="1">Young leaves</tissue>
    </source>
</reference>
<sequence>MISILTQERLLGAALGTVMASVVVFEQRKSIYKSISENQSRFSPQSQIIHHTAEGRVFQVFIFVVPKPFEYQHWSSSLVVLGIVQFLSKLTPQVYDLCLSNHTTNHT</sequence>